<proteinExistence type="predicted"/>
<dbReference type="GeneID" id="77930706"/>
<gene>
    <name evidence="1" type="primary">71</name>
    <name evidence="1" type="ORF">SEA_DENISE_71</name>
</gene>
<dbReference type="EMBL" id="MN428053">
    <property type="protein sequence ID" value="QFP96686.1"/>
    <property type="molecule type" value="Genomic_DNA"/>
</dbReference>
<evidence type="ECO:0000313" key="1">
    <source>
        <dbReference type="EMBL" id="QFP96686.1"/>
    </source>
</evidence>
<dbReference type="Proteomes" id="UP000326737">
    <property type="component" value="Segment"/>
</dbReference>
<accession>A0A5P8DCG3</accession>
<evidence type="ECO:0000313" key="2">
    <source>
        <dbReference type="Proteomes" id="UP000326737"/>
    </source>
</evidence>
<dbReference type="KEGG" id="vg:77930706"/>
<name>A0A5P8DCG3_9CAUD</name>
<protein>
    <submittedName>
        <fullName evidence="1">Helix-turn-helix DNA binding domain protein</fullName>
    </submittedName>
</protein>
<reference evidence="1 2" key="1">
    <citation type="submission" date="2019-09" db="EMBL/GenBank/DDBJ databases">
        <authorList>
            <person name="Silva M.P."/>
            <person name="Gonzalez K."/>
            <person name="Koka A.K."/>
            <person name="Cabrera L."/>
            <person name="Cambron D.A."/>
            <person name="Diaz-Ariza A.M."/>
            <person name="Escobar S.L."/>
            <person name="Gali A.E."/>
            <person name="Garcia A."/>
            <person name="Gonzalez K.S."/>
            <person name="Mejia V.A."/>
            <person name="Morales N.J."/>
            <person name="Puente P.E."/>
            <person name="Ramos S.M."/>
            <person name="Rivera A.M."/>
            <person name="Ruas A.M."/>
            <person name="Ruiz E.O."/>
            <person name="Rustin G.O."/>
            <person name="Santana P.N."/>
            <person name="Alonso A."/>
            <person name="Arias E."/>
            <person name="Boaretto D."/>
            <person name="Casey G.B."/>
            <person name="Fernandez S.D."/>
            <person name="Flores B.C."/>
            <person name="Gonzalez C.A."/>
            <person name="Hernandez L.A."/>
            <person name="Lormand T.I."/>
            <person name="Oro J.D."/>
            <person name="Pineiro L."/>
            <person name="Quintana A.E."/>
            <person name="Solorzano G.E."/>
            <person name="Waikel P.A."/>
            <person name="Dougan K.E."/>
            <person name="Rodriguez-Lanetty M."/>
            <person name="Ball S.L."/>
            <person name="Garlena R.A."/>
            <person name="Russell D.A."/>
            <person name="Pope W.H."/>
            <person name="Jacobs-Sera D."/>
            <person name="Hatfull G.F."/>
        </authorList>
    </citation>
    <scope>NUCLEOTIDE SEQUENCE [LARGE SCALE GENOMIC DNA]</scope>
</reference>
<organism evidence="1 2">
    <name type="scientific">Gordonia phage Denise</name>
    <dbReference type="NCBI Taxonomy" id="2652879"/>
    <lineage>
        <taxon>Viruses</taxon>
        <taxon>Duplodnaviria</taxon>
        <taxon>Heunggongvirae</taxon>
        <taxon>Uroviricota</taxon>
        <taxon>Caudoviricetes</taxon>
        <taxon>Denisevirus</taxon>
        <taxon>Denisevirus denise</taxon>
    </lineage>
</organism>
<dbReference type="RefSeq" id="YP_010654854.1">
    <property type="nucleotide sequence ID" value="NC_070816.1"/>
</dbReference>
<keyword evidence="2" id="KW-1185">Reference proteome</keyword>
<sequence length="250" mass="28324">MTDGYGYLSRHEQEELGKKLEGIAGWLGEALDDTIIRRTAIIAGPSVSKPKRKETPLPYNETVSGVAHDLHSTLTAWIEYVCTERSYLWPGNLRTRAAAQWLHTNIVGLALTDEARTAADEIHHAYTRTIKAVDRPLIRTYQGRCQVCGTGMWARRNDKKIACKQCAAVIDRQANDHRILNLLEEQSFTVNELVDILADRFGVQVKTKTIHDMAYRKTNPIVVKGETFDGQKLYRAGDVFYNLRQRKVIA</sequence>